<organism evidence="5 6">
    <name type="scientific">Candidula unifasciata</name>
    <dbReference type="NCBI Taxonomy" id="100452"/>
    <lineage>
        <taxon>Eukaryota</taxon>
        <taxon>Metazoa</taxon>
        <taxon>Spiralia</taxon>
        <taxon>Lophotrochozoa</taxon>
        <taxon>Mollusca</taxon>
        <taxon>Gastropoda</taxon>
        <taxon>Heterobranchia</taxon>
        <taxon>Euthyneura</taxon>
        <taxon>Panpulmonata</taxon>
        <taxon>Eupulmonata</taxon>
        <taxon>Stylommatophora</taxon>
        <taxon>Helicina</taxon>
        <taxon>Helicoidea</taxon>
        <taxon>Geomitridae</taxon>
        <taxon>Candidula</taxon>
    </lineage>
</organism>
<evidence type="ECO:0000313" key="6">
    <source>
        <dbReference type="Proteomes" id="UP000678393"/>
    </source>
</evidence>
<proteinExistence type="inferred from homology"/>
<sequence length="509" mass="57010">MLTDFKVAEELLQDVYVCYEKTKESEAEDAAEDENEPQWIEVIVEVLLKLMSLHSHLGRVIAVCVFRLLSEHITPSAVALITEVLIPKKTPGGGADDVLVETDTEENLDDEAEEANDSTSDSSDEDEQEPMDEENLTPIAETSDDSHPQQDNSGDDSESLPDLSDSEMFKMDAMLAEVFKQRQQNSGKKVRVEKKQELINFQVRVLDLLEILIKGDRCGDFVFNLLKPLVTLMLKSGNTGTQVLADRAKTLFTLLKSKAKGLKDSIHSAEDQKQLFLELLDLAKKATDKRHLQDVSVACYILTSISLSQSQSQSQEPASSCAQLVMNALERVITKKSSKPSVTFFTMLIELDPSQFQELGPKLVEKLKEESAKPHTRMVCCLVLASLCKKSENVKKTDLKAMTQWMKEAVQVVNQLILSLYKVIFYKDVLTLAVALQARRDILSEVLFGADVKEHLMKAKSKFNTDLRRLANRIISSIDKENCRPKFAKKRKASNAGLTSTPSQKKLRV</sequence>
<dbReference type="PANTHER" id="PTHR13213">
    <property type="entry name" value="MYB-BINDING PROTEIN 1A FAMILY MEMBER"/>
    <property type="match status" value="1"/>
</dbReference>
<dbReference type="EMBL" id="CAJHNH020000298">
    <property type="protein sequence ID" value="CAG5116761.1"/>
    <property type="molecule type" value="Genomic_DNA"/>
</dbReference>
<keyword evidence="3" id="KW-0539">Nucleus</keyword>
<feature type="region of interest" description="Disordered" evidence="4">
    <location>
        <begin position="488"/>
        <end position="509"/>
    </location>
</feature>
<dbReference type="Proteomes" id="UP000678393">
    <property type="component" value="Unassembled WGS sequence"/>
</dbReference>
<evidence type="ECO:0000256" key="3">
    <source>
        <dbReference type="ARBA" id="ARBA00023242"/>
    </source>
</evidence>
<dbReference type="GO" id="GO:0005730">
    <property type="term" value="C:nucleolus"/>
    <property type="evidence" value="ECO:0007669"/>
    <property type="project" value="InterPro"/>
</dbReference>
<dbReference type="OrthoDB" id="342531at2759"/>
<evidence type="ECO:0000256" key="2">
    <source>
        <dbReference type="ARBA" id="ARBA00006809"/>
    </source>
</evidence>
<dbReference type="AlphaFoldDB" id="A0A8S3YNA6"/>
<dbReference type="InterPro" id="IPR007015">
    <property type="entry name" value="DNA_pol_V/MYBBP1A"/>
</dbReference>
<comment type="caution">
    <text evidence="5">The sequence shown here is derived from an EMBL/GenBank/DDBJ whole genome shotgun (WGS) entry which is preliminary data.</text>
</comment>
<accession>A0A8S3YNA6</accession>
<dbReference type="InterPro" id="IPR016024">
    <property type="entry name" value="ARM-type_fold"/>
</dbReference>
<name>A0A8S3YNA6_9EUPU</name>
<keyword evidence="6" id="KW-1185">Reference proteome</keyword>
<feature type="compositionally biased region" description="Polar residues" evidence="4">
    <location>
        <begin position="496"/>
        <end position="509"/>
    </location>
</feature>
<evidence type="ECO:0000313" key="5">
    <source>
        <dbReference type="EMBL" id="CAG5116761.1"/>
    </source>
</evidence>
<gene>
    <name evidence="5" type="ORF">CUNI_LOCUS2319</name>
</gene>
<feature type="compositionally biased region" description="Acidic residues" evidence="4">
    <location>
        <begin position="105"/>
        <end position="135"/>
    </location>
</feature>
<protein>
    <recommendedName>
        <fullName evidence="7">DNA polymerase V</fullName>
    </recommendedName>
</protein>
<dbReference type="GO" id="GO:0003714">
    <property type="term" value="F:transcription corepressor activity"/>
    <property type="evidence" value="ECO:0007669"/>
    <property type="project" value="TreeGrafter"/>
</dbReference>
<reference evidence="5" key="1">
    <citation type="submission" date="2021-04" db="EMBL/GenBank/DDBJ databases">
        <authorList>
            <consortium name="Molecular Ecology Group"/>
        </authorList>
    </citation>
    <scope>NUCLEOTIDE SEQUENCE</scope>
</reference>
<dbReference type="PANTHER" id="PTHR13213:SF2">
    <property type="entry name" value="MYB-BINDING PROTEIN 1A"/>
    <property type="match status" value="1"/>
</dbReference>
<evidence type="ECO:0008006" key="7">
    <source>
        <dbReference type="Google" id="ProtNLM"/>
    </source>
</evidence>
<evidence type="ECO:0000256" key="1">
    <source>
        <dbReference type="ARBA" id="ARBA00004123"/>
    </source>
</evidence>
<dbReference type="GO" id="GO:0043565">
    <property type="term" value="F:sequence-specific DNA binding"/>
    <property type="evidence" value="ECO:0007669"/>
    <property type="project" value="TreeGrafter"/>
</dbReference>
<comment type="similarity">
    <text evidence="2">Belongs to the MYBBP1A family.</text>
</comment>
<comment type="subcellular location">
    <subcellularLocation>
        <location evidence="1">Nucleus</location>
    </subcellularLocation>
</comment>
<dbReference type="SUPFAM" id="SSF48371">
    <property type="entry name" value="ARM repeat"/>
    <property type="match status" value="1"/>
</dbReference>
<dbReference type="GO" id="GO:0003723">
    <property type="term" value="F:RNA binding"/>
    <property type="evidence" value="ECO:0007669"/>
    <property type="project" value="TreeGrafter"/>
</dbReference>
<dbReference type="Pfam" id="PF04931">
    <property type="entry name" value="DNA_pol_phi"/>
    <property type="match status" value="1"/>
</dbReference>
<feature type="region of interest" description="Disordered" evidence="4">
    <location>
        <begin position="105"/>
        <end position="163"/>
    </location>
</feature>
<evidence type="ECO:0000256" key="4">
    <source>
        <dbReference type="SAM" id="MobiDB-lite"/>
    </source>
</evidence>